<feature type="compositionally biased region" description="Pro residues" evidence="1">
    <location>
        <begin position="29"/>
        <end position="40"/>
    </location>
</feature>
<keyword evidence="3" id="KW-1185">Reference proteome</keyword>
<accession>A0A6A5TIC7</accession>
<feature type="region of interest" description="Disordered" evidence="1">
    <location>
        <begin position="1"/>
        <end position="175"/>
    </location>
</feature>
<feature type="region of interest" description="Disordered" evidence="1">
    <location>
        <begin position="214"/>
        <end position="266"/>
    </location>
</feature>
<evidence type="ECO:0000256" key="1">
    <source>
        <dbReference type="SAM" id="MobiDB-lite"/>
    </source>
</evidence>
<sequence>MRRPKCKLDETKSNLRNTTTNSPQRPSSTQPPPSPRPFPSTPQRQKNPPNPSNIPLPLPLRDTIPTYTTPDSPLRPLSPAPETPPWLFLPSLPNTTLFPGKWTSNPSLYSSEPTTNVENPQSPIIPVFRTNSPTNWLRKKPHPATGPHEPEPEPEPAPAPRPQPTKSPKWYKSPKLKRPNILYRHSVSSEELDARLLGSASELSLSRSLDAIPESSCVEEHEHPDEQSAHVPPTPSAHPQNLRTMDEQHKAPSPSHHPPKWTMPRNKIYRETTPWSCKDLPDTRIEALIASGALVVDAKGIRHAASSSSSSYILWDLGRGKRAESPTSVNVKAERMREHFEATVRRVNIVGEEEWGCEDGRGRGGGRFVDRECEVREGVVFGEGSRRREVRFEAGVEVWWGEEGGVEAVGDNEGKSRRWAERRREERERKRARREARRKAREDAEVEDAGFCCISEEGIFEGAKDGAR</sequence>
<dbReference type="EMBL" id="ML977051">
    <property type="protein sequence ID" value="KAF1948677.1"/>
    <property type="molecule type" value="Genomic_DNA"/>
</dbReference>
<dbReference type="Proteomes" id="UP000800035">
    <property type="component" value="Unassembled WGS sequence"/>
</dbReference>
<organism evidence="2 3">
    <name type="scientific">Byssothecium circinans</name>
    <dbReference type="NCBI Taxonomy" id="147558"/>
    <lineage>
        <taxon>Eukaryota</taxon>
        <taxon>Fungi</taxon>
        <taxon>Dikarya</taxon>
        <taxon>Ascomycota</taxon>
        <taxon>Pezizomycotina</taxon>
        <taxon>Dothideomycetes</taxon>
        <taxon>Pleosporomycetidae</taxon>
        <taxon>Pleosporales</taxon>
        <taxon>Massarineae</taxon>
        <taxon>Massarinaceae</taxon>
        <taxon>Byssothecium</taxon>
    </lineage>
</organism>
<feature type="compositionally biased region" description="Pro residues" evidence="1">
    <location>
        <begin position="155"/>
        <end position="165"/>
    </location>
</feature>
<feature type="compositionally biased region" description="Basic and acidic residues" evidence="1">
    <location>
        <begin position="1"/>
        <end position="13"/>
    </location>
</feature>
<feature type="compositionally biased region" description="Pro residues" evidence="1">
    <location>
        <begin position="48"/>
        <end position="58"/>
    </location>
</feature>
<feature type="compositionally biased region" description="Low complexity" evidence="1">
    <location>
        <begin position="18"/>
        <end position="28"/>
    </location>
</feature>
<feature type="region of interest" description="Disordered" evidence="1">
    <location>
        <begin position="410"/>
        <end position="430"/>
    </location>
</feature>
<dbReference type="OrthoDB" id="10653485at2759"/>
<feature type="compositionally biased region" description="Basic and acidic residues" evidence="1">
    <location>
        <begin position="218"/>
        <end position="228"/>
    </location>
</feature>
<feature type="compositionally biased region" description="Polar residues" evidence="1">
    <location>
        <begin position="92"/>
        <end position="122"/>
    </location>
</feature>
<evidence type="ECO:0000313" key="2">
    <source>
        <dbReference type="EMBL" id="KAF1948677.1"/>
    </source>
</evidence>
<evidence type="ECO:0000313" key="3">
    <source>
        <dbReference type="Proteomes" id="UP000800035"/>
    </source>
</evidence>
<proteinExistence type="predicted"/>
<dbReference type="AlphaFoldDB" id="A0A6A5TIC7"/>
<reference evidence="2" key="1">
    <citation type="journal article" date="2020" name="Stud. Mycol.">
        <title>101 Dothideomycetes genomes: a test case for predicting lifestyles and emergence of pathogens.</title>
        <authorList>
            <person name="Haridas S."/>
            <person name="Albert R."/>
            <person name="Binder M."/>
            <person name="Bloem J."/>
            <person name="Labutti K."/>
            <person name="Salamov A."/>
            <person name="Andreopoulos B."/>
            <person name="Baker S."/>
            <person name="Barry K."/>
            <person name="Bills G."/>
            <person name="Bluhm B."/>
            <person name="Cannon C."/>
            <person name="Castanera R."/>
            <person name="Culley D."/>
            <person name="Daum C."/>
            <person name="Ezra D."/>
            <person name="Gonzalez J."/>
            <person name="Henrissat B."/>
            <person name="Kuo A."/>
            <person name="Liang C."/>
            <person name="Lipzen A."/>
            <person name="Lutzoni F."/>
            <person name="Magnuson J."/>
            <person name="Mondo S."/>
            <person name="Nolan M."/>
            <person name="Ohm R."/>
            <person name="Pangilinan J."/>
            <person name="Park H.-J."/>
            <person name="Ramirez L."/>
            <person name="Alfaro M."/>
            <person name="Sun H."/>
            <person name="Tritt A."/>
            <person name="Yoshinaga Y."/>
            <person name="Zwiers L.-H."/>
            <person name="Turgeon B."/>
            <person name="Goodwin S."/>
            <person name="Spatafora J."/>
            <person name="Crous P."/>
            <person name="Grigoriev I."/>
        </authorList>
    </citation>
    <scope>NUCLEOTIDE SEQUENCE</scope>
    <source>
        <strain evidence="2">CBS 675.92</strain>
    </source>
</reference>
<gene>
    <name evidence="2" type="ORF">CC80DRAFT_599503</name>
</gene>
<protein>
    <submittedName>
        <fullName evidence="2">Uncharacterized protein</fullName>
    </submittedName>
</protein>
<name>A0A6A5TIC7_9PLEO</name>
<feature type="compositionally biased region" description="Basic and acidic residues" evidence="1">
    <location>
        <begin position="412"/>
        <end position="429"/>
    </location>
</feature>